<evidence type="ECO:0000256" key="5">
    <source>
        <dbReference type="ARBA" id="ARBA00022898"/>
    </source>
</evidence>
<dbReference type="RefSeq" id="WP_125029774.1">
    <property type="nucleotide sequence ID" value="NZ_JAPXVP010000003.1"/>
</dbReference>
<dbReference type="Proteomes" id="UP000285794">
    <property type="component" value="Unassembled WGS sequence"/>
</dbReference>
<evidence type="ECO:0000313" key="7">
    <source>
        <dbReference type="EMBL" id="RRG23730.1"/>
    </source>
</evidence>
<comment type="caution">
    <text evidence="7">The sequence shown here is derived from an EMBL/GenBank/DDBJ whole genome shotgun (WGS) entry which is preliminary data.</text>
</comment>
<dbReference type="GO" id="GO:0008483">
    <property type="term" value="F:transaminase activity"/>
    <property type="evidence" value="ECO:0007669"/>
    <property type="project" value="UniProtKB-KW"/>
</dbReference>
<keyword evidence="8" id="KW-1185">Reference proteome</keyword>
<reference evidence="7 8" key="1">
    <citation type="submission" date="2018-07" db="EMBL/GenBank/DDBJ databases">
        <title>Draft genome sequence of Ancylomarina sp. M1P.</title>
        <authorList>
            <person name="Yadav S."/>
            <person name="Villanueva L."/>
            <person name="Damste J.S.S."/>
        </authorList>
    </citation>
    <scope>NUCLEOTIDE SEQUENCE [LARGE SCALE GENOMIC DNA]</scope>
    <source>
        <strain evidence="7 8">M1P</strain>
    </source>
</reference>
<evidence type="ECO:0000256" key="2">
    <source>
        <dbReference type="ARBA" id="ARBA00007441"/>
    </source>
</evidence>
<evidence type="ECO:0000313" key="8">
    <source>
        <dbReference type="Proteomes" id="UP000285794"/>
    </source>
</evidence>
<keyword evidence="5" id="KW-0663">Pyridoxal phosphate</keyword>
<dbReference type="PANTHER" id="PTHR46383">
    <property type="entry name" value="ASPARTATE AMINOTRANSFERASE"/>
    <property type="match status" value="1"/>
</dbReference>
<dbReference type="InterPro" id="IPR015421">
    <property type="entry name" value="PyrdxlP-dep_Trfase_major"/>
</dbReference>
<keyword evidence="4 7" id="KW-0808">Transferase</keyword>
<comment type="cofactor">
    <cofactor evidence="1">
        <name>pyridoxal 5'-phosphate</name>
        <dbReference type="ChEBI" id="CHEBI:597326"/>
    </cofactor>
</comment>
<dbReference type="GO" id="GO:0006520">
    <property type="term" value="P:amino acid metabolic process"/>
    <property type="evidence" value="ECO:0007669"/>
    <property type="project" value="InterPro"/>
</dbReference>
<keyword evidence="3 7" id="KW-0032">Aminotransferase</keyword>
<dbReference type="EMBL" id="QQWG01000003">
    <property type="protein sequence ID" value="RRG23730.1"/>
    <property type="molecule type" value="Genomic_DNA"/>
</dbReference>
<accession>A0A425Y5P6</accession>
<dbReference type="OrthoDB" id="1112781at2"/>
<dbReference type="CDD" id="cd00609">
    <property type="entry name" value="AAT_like"/>
    <property type="match status" value="1"/>
</dbReference>
<evidence type="ECO:0000259" key="6">
    <source>
        <dbReference type="Pfam" id="PF00155"/>
    </source>
</evidence>
<feature type="domain" description="Aminotransferase class I/classII large" evidence="6">
    <location>
        <begin position="60"/>
        <end position="413"/>
    </location>
</feature>
<dbReference type="InterPro" id="IPR004839">
    <property type="entry name" value="Aminotransferase_I/II_large"/>
</dbReference>
<dbReference type="GO" id="GO:0030170">
    <property type="term" value="F:pyridoxal phosphate binding"/>
    <property type="evidence" value="ECO:0007669"/>
    <property type="project" value="InterPro"/>
</dbReference>
<dbReference type="Pfam" id="PF00155">
    <property type="entry name" value="Aminotran_1_2"/>
    <property type="match status" value="1"/>
</dbReference>
<dbReference type="Gene3D" id="3.40.640.10">
    <property type="entry name" value="Type I PLP-dependent aspartate aminotransferase-like (Major domain)"/>
    <property type="match status" value="1"/>
</dbReference>
<dbReference type="AlphaFoldDB" id="A0A425Y5P6"/>
<comment type="similarity">
    <text evidence="2">Belongs to the class-I pyridoxal-phosphate-dependent aminotransferase family.</text>
</comment>
<dbReference type="InterPro" id="IPR015424">
    <property type="entry name" value="PyrdxlP-dep_Trfase"/>
</dbReference>
<dbReference type="InterPro" id="IPR050596">
    <property type="entry name" value="AspAT/PAT-like"/>
</dbReference>
<dbReference type="SUPFAM" id="SSF53383">
    <property type="entry name" value="PLP-dependent transferases"/>
    <property type="match status" value="1"/>
</dbReference>
<gene>
    <name evidence="7" type="ORF">DWB61_04935</name>
</gene>
<sequence>MKTPINPQIVDGKLALCEIDKMEDATIRDVVRVVNMIEKESGEKFIRMEMGVPGLAASKYGIEAEKAALDNGVAAAYPMLEGVQVLKEEGSKFIKNFMNVDMKPEGVIPTVGSMQGGYAAFMAVCSCTEGKDTILFVDPGFPVQKTQMDVLGMKYETFDIYDYRGDKLQAKLESIMSKGNIAGIVYSNPNNPAWICMNEDELKTIGEMATKYDAIVLEDLAYFAMDFRVDLSQPGVGPYQPSVARYTDNYVLMISSSKAFSYAGQRIGLLCISDNLYKRRYEGLKKRFGTDGFGYTVVYRIIYTLSSGVSHSAQYGLHGMLKAANEGKFNFVEDVREYGERAKIMKKLFMDNGFELVYSTDVDLPLADGFYFTISYPGLTGPILNKKLLYYGISAICLNETGSLKEGLRACVSQISRSQFADLEYRLKEFHKHHQVLA</sequence>
<evidence type="ECO:0000256" key="1">
    <source>
        <dbReference type="ARBA" id="ARBA00001933"/>
    </source>
</evidence>
<dbReference type="PANTHER" id="PTHR46383:SF1">
    <property type="entry name" value="ASPARTATE AMINOTRANSFERASE"/>
    <property type="match status" value="1"/>
</dbReference>
<evidence type="ECO:0000256" key="4">
    <source>
        <dbReference type="ARBA" id="ARBA00022679"/>
    </source>
</evidence>
<evidence type="ECO:0000256" key="3">
    <source>
        <dbReference type="ARBA" id="ARBA00022576"/>
    </source>
</evidence>
<name>A0A425Y5P6_9BACT</name>
<proteinExistence type="inferred from homology"/>
<dbReference type="Gene3D" id="3.90.1150.100">
    <property type="match status" value="2"/>
</dbReference>
<organism evidence="7 8">
    <name type="scientific">Ancylomarina euxinus</name>
    <dbReference type="NCBI Taxonomy" id="2283627"/>
    <lineage>
        <taxon>Bacteria</taxon>
        <taxon>Pseudomonadati</taxon>
        <taxon>Bacteroidota</taxon>
        <taxon>Bacteroidia</taxon>
        <taxon>Marinilabiliales</taxon>
        <taxon>Marinifilaceae</taxon>
        <taxon>Ancylomarina</taxon>
    </lineage>
</organism>
<protein>
    <submittedName>
        <fullName evidence="7">Pyridoxal phosphate-dependent aminotransferase</fullName>
    </submittedName>
</protein>